<dbReference type="EMBL" id="AFIJ01000045">
    <property type="protein sequence ID" value="EGL35122.1"/>
    <property type="molecule type" value="Genomic_DNA"/>
</dbReference>
<dbReference type="InterPro" id="IPR013785">
    <property type="entry name" value="Aldolase_TIM"/>
</dbReference>
<comment type="catalytic activity">
    <reaction evidence="10">
        <text>glycyl-[formate C-acetyltransferase] + reduced [flavodoxin] + S-adenosyl-L-methionine = glycin-2-yl radical-[formate C-acetyltransferase] + semiquinone [flavodoxin] + 5'-deoxyadenosine + L-methionine + H(+)</text>
        <dbReference type="Rhea" id="RHEA:19225"/>
        <dbReference type="Rhea" id="RHEA-COMP:10622"/>
        <dbReference type="Rhea" id="RHEA-COMP:12190"/>
        <dbReference type="Rhea" id="RHEA-COMP:12191"/>
        <dbReference type="Rhea" id="RHEA-COMP:14480"/>
        <dbReference type="ChEBI" id="CHEBI:15378"/>
        <dbReference type="ChEBI" id="CHEBI:17319"/>
        <dbReference type="ChEBI" id="CHEBI:29947"/>
        <dbReference type="ChEBI" id="CHEBI:32722"/>
        <dbReference type="ChEBI" id="CHEBI:57618"/>
        <dbReference type="ChEBI" id="CHEBI:57844"/>
        <dbReference type="ChEBI" id="CHEBI:59789"/>
        <dbReference type="ChEBI" id="CHEBI:140311"/>
        <dbReference type="EC" id="1.97.1.4"/>
    </reaction>
</comment>
<evidence type="ECO:0000256" key="9">
    <source>
        <dbReference type="ARBA" id="ARBA00023014"/>
    </source>
</evidence>
<dbReference type="GO" id="GO:0005737">
    <property type="term" value="C:cytoplasm"/>
    <property type="evidence" value="ECO:0007669"/>
    <property type="project" value="UniProtKB-SubCell"/>
</dbReference>
<dbReference type="Proteomes" id="UP000003242">
    <property type="component" value="Unassembled WGS sequence"/>
</dbReference>
<dbReference type="GO" id="GO:0043365">
    <property type="term" value="F:[formate-C-acetyltransferase]-activating enzyme activity"/>
    <property type="evidence" value="ECO:0007669"/>
    <property type="project" value="UniProtKB-UniRule"/>
</dbReference>
<dbReference type="PANTHER" id="PTHR30352:SF5">
    <property type="entry name" value="PYRUVATE FORMATE-LYASE 1-ACTIVATING ENZYME"/>
    <property type="match status" value="1"/>
</dbReference>
<evidence type="ECO:0000259" key="11">
    <source>
        <dbReference type="PROSITE" id="PS51918"/>
    </source>
</evidence>
<keyword evidence="10" id="KW-0963">Cytoplasm</keyword>
<evidence type="ECO:0000256" key="4">
    <source>
        <dbReference type="ARBA" id="ARBA00022485"/>
    </source>
</evidence>
<comment type="caution">
    <text evidence="12">The sequence shown here is derived from an EMBL/GenBank/DDBJ whole genome shotgun (WGS) entry which is preliminary data.</text>
</comment>
<evidence type="ECO:0000256" key="6">
    <source>
        <dbReference type="ARBA" id="ARBA00022723"/>
    </source>
</evidence>
<comment type="similarity">
    <text evidence="2 10">Belongs to the organic radical-activating enzymes family.</text>
</comment>
<evidence type="ECO:0000256" key="1">
    <source>
        <dbReference type="ARBA" id="ARBA00003141"/>
    </source>
</evidence>
<keyword evidence="4 10" id="KW-0004">4Fe-4S</keyword>
<dbReference type="OrthoDB" id="9782387at2"/>
<dbReference type="InterPro" id="IPR012839">
    <property type="entry name" value="Organic_radical_activase"/>
</dbReference>
<evidence type="ECO:0000313" key="12">
    <source>
        <dbReference type="EMBL" id="EFD94214.1"/>
    </source>
</evidence>
<dbReference type="EMBL" id="ADGP01000017">
    <property type="protein sequence ID" value="EFD94214.1"/>
    <property type="molecule type" value="Genomic_DNA"/>
</dbReference>
<dbReference type="InterPro" id="IPR058240">
    <property type="entry name" value="rSAM_sf"/>
</dbReference>
<dbReference type="NCBIfam" id="TIGR02493">
    <property type="entry name" value="PFLA"/>
    <property type="match status" value="1"/>
</dbReference>
<dbReference type="SFLD" id="SFLDG01066">
    <property type="entry name" value="organic_radical-activating_enz"/>
    <property type="match status" value="1"/>
</dbReference>
<dbReference type="InterPro" id="IPR012838">
    <property type="entry name" value="PFL1_activating"/>
</dbReference>
<comment type="function">
    <text evidence="1 10">Activation of pyruvate formate-lyase under anaerobic conditions by generation of an organic free radical, using S-adenosylmethionine and reduced flavodoxin as cosubstrates to produce 5'-deoxy-adenosine.</text>
</comment>
<evidence type="ECO:0000256" key="10">
    <source>
        <dbReference type="RuleBase" id="RU362053"/>
    </source>
</evidence>
<keyword evidence="7 10" id="KW-0560">Oxidoreductase</keyword>
<dbReference type="EC" id="1.97.1.4" evidence="10"/>
<dbReference type="GO" id="GO:0046872">
    <property type="term" value="F:metal ion binding"/>
    <property type="evidence" value="ECO:0007669"/>
    <property type="project" value="UniProtKB-UniRule"/>
</dbReference>
<dbReference type="CDD" id="cd01335">
    <property type="entry name" value="Radical_SAM"/>
    <property type="match status" value="1"/>
</dbReference>
<evidence type="ECO:0000256" key="2">
    <source>
        <dbReference type="ARBA" id="ARBA00009777"/>
    </source>
</evidence>
<dbReference type="InterPro" id="IPR007197">
    <property type="entry name" value="rSAM"/>
</dbReference>
<dbReference type="eggNOG" id="COG1180">
    <property type="taxonomic scope" value="Bacteria"/>
</dbReference>
<evidence type="ECO:0000256" key="5">
    <source>
        <dbReference type="ARBA" id="ARBA00022691"/>
    </source>
</evidence>
<dbReference type="SUPFAM" id="SSF102114">
    <property type="entry name" value="Radical SAM enzymes"/>
    <property type="match status" value="1"/>
</dbReference>
<evidence type="ECO:0000256" key="3">
    <source>
        <dbReference type="ARBA" id="ARBA00021356"/>
    </source>
</evidence>
<accession>D3LUE0</accession>
<keyword evidence="8 10" id="KW-0408">Iron</keyword>
<dbReference type="InterPro" id="IPR001989">
    <property type="entry name" value="Radical_activat_CS"/>
</dbReference>
<organism evidence="12 14">
    <name type="scientific">Megasphaera lornae</name>
    <dbReference type="NCBI Taxonomy" id="1000568"/>
    <lineage>
        <taxon>Bacteria</taxon>
        <taxon>Bacillati</taxon>
        <taxon>Bacillota</taxon>
        <taxon>Negativicutes</taxon>
        <taxon>Veillonellales</taxon>
        <taxon>Veillonellaceae</taxon>
        <taxon>Megasphaera</taxon>
    </lineage>
</organism>
<reference evidence="13 15" key="3">
    <citation type="submission" date="2011-04" db="EMBL/GenBank/DDBJ databases">
        <authorList>
            <person name="Harkins D.M."/>
            <person name="Madupu R."/>
            <person name="Durkin A.S."/>
            <person name="Torralba M."/>
            <person name="Methe B."/>
            <person name="Sutton G.G."/>
            <person name="Nelson K.E."/>
        </authorList>
    </citation>
    <scope>NUCLEOTIDE SEQUENCE [LARGE SCALE GENOMIC DNA]</scope>
    <source>
        <strain evidence="13 15">UPII 199-6</strain>
    </source>
</reference>
<comment type="cofactor">
    <cofactor evidence="10">
        <name>[4Fe-4S] cluster</name>
        <dbReference type="ChEBI" id="CHEBI:49883"/>
    </cofactor>
    <text evidence="10">Binds 1 [4Fe-4S] cluster. The cluster is coordinated with 3 cysteines and an exchangeable S-adenosyl-L-methionine.</text>
</comment>
<keyword evidence="9 10" id="KW-0411">Iron-sulfur</keyword>
<keyword evidence="5 10" id="KW-0949">S-adenosyl-L-methionine</keyword>
<keyword evidence="6 10" id="KW-0479">Metal-binding</keyword>
<evidence type="ECO:0000256" key="7">
    <source>
        <dbReference type="ARBA" id="ARBA00023002"/>
    </source>
</evidence>
<dbReference type="PROSITE" id="PS01087">
    <property type="entry name" value="RADICAL_ACTIVATING"/>
    <property type="match status" value="1"/>
</dbReference>
<reference evidence="14" key="1">
    <citation type="submission" date="2009-12" db="EMBL/GenBank/DDBJ databases">
        <title>Sequence of Clostridiales genomosp. BVAB3 str. UPII9-5.</title>
        <authorList>
            <person name="Madupu R."/>
            <person name="Durkin A.S."/>
            <person name="Torralba M."/>
            <person name="Methe B."/>
            <person name="Sutton G.G."/>
            <person name="Strausberg R.L."/>
            <person name="Nelson K.E."/>
        </authorList>
    </citation>
    <scope>NUCLEOTIDE SEQUENCE [LARGE SCALE GENOMIC DNA]</scope>
    <source>
        <strain evidence="14">28L</strain>
    </source>
</reference>
<dbReference type="GO" id="GO:0051539">
    <property type="term" value="F:4 iron, 4 sulfur cluster binding"/>
    <property type="evidence" value="ECO:0007669"/>
    <property type="project" value="UniProtKB-UniRule"/>
</dbReference>
<dbReference type="AlphaFoldDB" id="D3LUE0"/>
<evidence type="ECO:0000313" key="13">
    <source>
        <dbReference type="EMBL" id="EGL35122.1"/>
    </source>
</evidence>
<dbReference type="PIRSF" id="PIRSF000371">
    <property type="entry name" value="PFL_act_enz"/>
    <property type="match status" value="1"/>
</dbReference>
<evidence type="ECO:0000313" key="14">
    <source>
        <dbReference type="Proteomes" id="UP000003242"/>
    </source>
</evidence>
<gene>
    <name evidence="12" type="primary">pflA</name>
    <name evidence="12" type="ORF">HMPREF0889_1336</name>
    <name evidence="13" type="ORF">HMPREF1039_0628</name>
</gene>
<dbReference type="PANTHER" id="PTHR30352">
    <property type="entry name" value="PYRUVATE FORMATE-LYASE-ACTIVATING ENZYME"/>
    <property type="match status" value="1"/>
</dbReference>
<keyword evidence="12" id="KW-0670">Pyruvate</keyword>
<proteinExistence type="inferred from homology"/>
<reference evidence="12" key="2">
    <citation type="submission" date="2009-12" db="EMBL/GenBank/DDBJ databases">
        <authorList>
            <person name="Madupu R."/>
            <person name="Durkin A.S."/>
            <person name="Torralba M."/>
            <person name="Methe B."/>
            <person name="Sutton G.G."/>
            <person name="Strausberg R.L."/>
            <person name="Nelson K.E."/>
        </authorList>
    </citation>
    <scope>NUCLEOTIDE SEQUENCE</scope>
    <source>
        <strain evidence="12">28L</strain>
    </source>
</reference>
<dbReference type="SFLD" id="SFLDS00029">
    <property type="entry name" value="Radical_SAM"/>
    <property type="match status" value="1"/>
</dbReference>
<feature type="domain" description="Radical SAM core" evidence="11">
    <location>
        <begin position="18"/>
        <end position="245"/>
    </location>
</feature>
<comment type="subcellular location">
    <subcellularLocation>
        <location evidence="10">Cytoplasm</location>
    </subcellularLocation>
</comment>
<evidence type="ECO:0000313" key="15">
    <source>
        <dbReference type="Proteomes" id="UP000004018"/>
    </source>
</evidence>
<dbReference type="RefSeq" id="WP_007391814.1">
    <property type="nucleotide sequence ID" value="NZ_ADGP01000017.1"/>
</dbReference>
<dbReference type="STRING" id="699218.HMPREF0889_1336"/>
<dbReference type="Pfam" id="PF04055">
    <property type="entry name" value="Radical_SAM"/>
    <property type="match status" value="1"/>
</dbReference>
<sequence length="279" mass="31033">MTKQITGRIHSTESFGAVDGPGVRFIVFLQGCHMRCRYCHNPETWACSGGTVRTAEDVFKQALRYRSYWKNGGGITVSGGEALLQMEFVTELFRLAKAEGIHTAIDTAGQPFTFKEPFFSAFAELCSLTDLFILDLKEMDNEKHKGLTGFGNKNILALAKYLSDTGIHMWIRHVLVPGLTDDEAGLLAMRKFLRQLKTVDRVEILPYHAMGVPEWERLHIPYTLNDVNPPTDEEIKRAERIVGIRNNLVVPDTKVGTAVSENTKFTTLSASAAAAQPSV</sequence>
<protein>
    <recommendedName>
        <fullName evidence="3 10">Pyruvate formate-lyase-activating enzyme</fullName>
        <ecNumber evidence="10">1.97.1.4</ecNumber>
    </recommendedName>
</protein>
<dbReference type="Gene3D" id="3.20.20.70">
    <property type="entry name" value="Aldolase class I"/>
    <property type="match status" value="1"/>
</dbReference>
<keyword evidence="15" id="KW-1185">Reference proteome</keyword>
<name>D3LUE0_9FIRM</name>
<dbReference type="InterPro" id="IPR034457">
    <property type="entry name" value="Organic_radical-activating"/>
</dbReference>
<dbReference type="PROSITE" id="PS51918">
    <property type="entry name" value="RADICAL_SAM"/>
    <property type="match status" value="1"/>
</dbReference>
<dbReference type="Proteomes" id="UP000004018">
    <property type="component" value="Unassembled WGS sequence"/>
</dbReference>
<evidence type="ECO:0000256" key="8">
    <source>
        <dbReference type="ARBA" id="ARBA00023004"/>
    </source>
</evidence>